<dbReference type="Pfam" id="PF04525">
    <property type="entry name" value="LOR"/>
    <property type="match status" value="1"/>
</dbReference>
<dbReference type="InterPro" id="IPR007612">
    <property type="entry name" value="LOR"/>
</dbReference>
<dbReference type="Proteomes" id="UP001596047">
    <property type="component" value="Unassembled WGS sequence"/>
</dbReference>
<comment type="caution">
    <text evidence="1">The sequence shown here is derived from an EMBL/GenBank/DDBJ whole genome shotgun (WGS) entry which is preliminary data.</text>
</comment>
<protein>
    <submittedName>
        <fullName evidence="1">Uncharacterized protein</fullName>
    </submittedName>
</protein>
<reference evidence="2" key="1">
    <citation type="journal article" date="2019" name="Int. J. Syst. Evol. Microbiol.">
        <title>The Global Catalogue of Microorganisms (GCM) 10K type strain sequencing project: providing services to taxonomists for standard genome sequencing and annotation.</title>
        <authorList>
            <consortium name="The Broad Institute Genomics Platform"/>
            <consortium name="The Broad Institute Genome Sequencing Center for Infectious Disease"/>
            <person name="Wu L."/>
            <person name="Ma J."/>
        </authorList>
    </citation>
    <scope>NUCLEOTIDE SEQUENCE [LARGE SCALE GENOMIC DNA]</scope>
    <source>
        <strain evidence="2">CGMCC 1.3240</strain>
    </source>
</reference>
<dbReference type="EMBL" id="JBHSOW010000047">
    <property type="protein sequence ID" value="MFC5650226.1"/>
    <property type="molecule type" value="Genomic_DNA"/>
</dbReference>
<gene>
    <name evidence="1" type="ORF">ACFPYJ_14030</name>
</gene>
<evidence type="ECO:0000313" key="1">
    <source>
        <dbReference type="EMBL" id="MFC5650226.1"/>
    </source>
</evidence>
<evidence type="ECO:0000313" key="2">
    <source>
        <dbReference type="Proteomes" id="UP001596047"/>
    </source>
</evidence>
<keyword evidence="2" id="KW-1185">Reference proteome</keyword>
<dbReference type="RefSeq" id="WP_379188775.1">
    <property type="nucleotide sequence ID" value="NZ_JBHSOW010000047.1"/>
</dbReference>
<proteinExistence type="predicted"/>
<organism evidence="1 2">
    <name type="scientific">Paenibacillus solisilvae</name>
    <dbReference type="NCBI Taxonomy" id="2486751"/>
    <lineage>
        <taxon>Bacteria</taxon>
        <taxon>Bacillati</taxon>
        <taxon>Bacillota</taxon>
        <taxon>Bacilli</taxon>
        <taxon>Bacillales</taxon>
        <taxon>Paenibacillaceae</taxon>
        <taxon>Paenibacillus</taxon>
    </lineage>
</organism>
<sequence>MMELYFRDNFFNAGQTEILNENNERVGEVDLRSSFGSALDVYDQKGNQLYGGSFTFFSNKWHVTGTAGVETGLLRSRLSLLSKRYEYDAYGRGVYKITSPAFSREYEIRDGGEQLAAEFEKVNSWFSASAYCLRNHSPHVDSYEWITVILGMHEIQKRRRNQST</sequence>
<accession>A0ABW0VWH5</accession>
<name>A0ABW0VWH5_9BACL</name>